<name>A0A932ABH8_9BACT</name>
<accession>A0A932ABH8</accession>
<dbReference type="SUPFAM" id="SSF50182">
    <property type="entry name" value="Sm-like ribonucleoproteins"/>
    <property type="match status" value="1"/>
</dbReference>
<dbReference type="EMBL" id="JACPNR010000013">
    <property type="protein sequence ID" value="MBI2679194.1"/>
    <property type="molecule type" value="Genomic_DNA"/>
</dbReference>
<evidence type="ECO:0000313" key="4">
    <source>
        <dbReference type="Proteomes" id="UP000779809"/>
    </source>
</evidence>
<evidence type="ECO:0000259" key="2">
    <source>
        <dbReference type="Pfam" id="PF21979"/>
    </source>
</evidence>
<feature type="domain" description="Hfq-related" evidence="2">
    <location>
        <begin position="72"/>
        <end position="123"/>
    </location>
</feature>
<feature type="compositionally biased region" description="Low complexity" evidence="1">
    <location>
        <begin position="8"/>
        <end position="19"/>
    </location>
</feature>
<sequence length="138" mass="15440">MKEDSSTAARRAPEGAADAQPGTSANDDFSNRKLIRPTLTRPEQGERRERPAGGGRKVVPPEQTHAENFYYQKQMQTHTQLVVVLKDGEQVRGTIEWYDRDCIKISRSGNANVLLYKPSIKYIYKDESGTGNGSGNKR</sequence>
<proteinExistence type="predicted"/>
<organism evidence="3 4">
    <name type="scientific">Candidatus Korobacter versatilis</name>
    <dbReference type="NCBI Taxonomy" id="658062"/>
    <lineage>
        <taxon>Bacteria</taxon>
        <taxon>Pseudomonadati</taxon>
        <taxon>Acidobacteriota</taxon>
        <taxon>Terriglobia</taxon>
        <taxon>Terriglobales</taxon>
        <taxon>Candidatus Korobacteraceae</taxon>
        <taxon>Candidatus Korobacter</taxon>
    </lineage>
</organism>
<dbReference type="InterPro" id="IPR010920">
    <property type="entry name" value="LSM_dom_sf"/>
</dbReference>
<dbReference type="InterPro" id="IPR053840">
    <property type="entry name" value="Hfq_1"/>
</dbReference>
<dbReference type="AlphaFoldDB" id="A0A932ABH8"/>
<feature type="region of interest" description="Disordered" evidence="1">
    <location>
        <begin position="1"/>
        <end position="65"/>
    </location>
</feature>
<evidence type="ECO:0000256" key="1">
    <source>
        <dbReference type="SAM" id="MobiDB-lite"/>
    </source>
</evidence>
<protein>
    <submittedName>
        <fullName evidence="3">RNA chaperone Hfq</fullName>
    </submittedName>
</protein>
<evidence type="ECO:0000313" key="3">
    <source>
        <dbReference type="EMBL" id="MBI2679194.1"/>
    </source>
</evidence>
<gene>
    <name evidence="3" type="ORF">HYX28_10480</name>
</gene>
<dbReference type="Gene3D" id="2.30.30.100">
    <property type="match status" value="1"/>
</dbReference>
<reference evidence="3" key="1">
    <citation type="submission" date="2020-07" db="EMBL/GenBank/DDBJ databases">
        <title>Huge and variable diversity of episymbiotic CPR bacteria and DPANN archaea in groundwater ecosystems.</title>
        <authorList>
            <person name="He C.Y."/>
            <person name="Keren R."/>
            <person name="Whittaker M."/>
            <person name="Farag I.F."/>
            <person name="Doudna J."/>
            <person name="Cate J.H.D."/>
            <person name="Banfield J.F."/>
        </authorList>
    </citation>
    <scope>NUCLEOTIDE SEQUENCE</scope>
    <source>
        <strain evidence="3">NC_groundwater_580_Pr5_B-0.1um_64_19</strain>
    </source>
</reference>
<comment type="caution">
    <text evidence="3">The sequence shown here is derived from an EMBL/GenBank/DDBJ whole genome shotgun (WGS) entry which is preliminary data.</text>
</comment>
<dbReference type="Proteomes" id="UP000779809">
    <property type="component" value="Unassembled WGS sequence"/>
</dbReference>
<dbReference type="Pfam" id="PF21979">
    <property type="entry name" value="Hfq_1"/>
    <property type="match status" value="1"/>
</dbReference>